<dbReference type="InterPro" id="IPR020843">
    <property type="entry name" value="ER"/>
</dbReference>
<dbReference type="InterPro" id="IPR036291">
    <property type="entry name" value="NAD(P)-bd_dom_sf"/>
</dbReference>
<dbReference type="InterPro" id="IPR052733">
    <property type="entry name" value="Chloroplast_QOR"/>
</dbReference>
<organism evidence="2">
    <name type="scientific">Spirodela intermedia</name>
    <name type="common">Intermediate duckweed</name>
    <dbReference type="NCBI Taxonomy" id="51605"/>
    <lineage>
        <taxon>Eukaryota</taxon>
        <taxon>Viridiplantae</taxon>
        <taxon>Streptophyta</taxon>
        <taxon>Embryophyta</taxon>
        <taxon>Tracheophyta</taxon>
        <taxon>Spermatophyta</taxon>
        <taxon>Magnoliopsida</taxon>
        <taxon>Liliopsida</taxon>
        <taxon>Araceae</taxon>
        <taxon>Lemnoideae</taxon>
        <taxon>Spirodela</taxon>
    </lineage>
</organism>
<dbReference type="SMART" id="SM00829">
    <property type="entry name" value="PKS_ER"/>
    <property type="match status" value="1"/>
</dbReference>
<gene>
    <name evidence="2" type="ORF">SI7747_11014314</name>
</gene>
<dbReference type="PANTHER" id="PTHR44013:SF1">
    <property type="entry name" value="ZINC-TYPE ALCOHOL DEHYDROGENASE-LIKE PROTEIN C16A3.02C"/>
    <property type="match status" value="1"/>
</dbReference>
<dbReference type="PANTHER" id="PTHR44013">
    <property type="entry name" value="ZINC-TYPE ALCOHOL DEHYDROGENASE-LIKE PROTEIN C16A3.02C"/>
    <property type="match status" value="1"/>
</dbReference>
<keyword evidence="3" id="KW-1185">Reference proteome</keyword>
<dbReference type="CDD" id="cd08267">
    <property type="entry name" value="MDR1"/>
    <property type="match status" value="1"/>
</dbReference>
<dbReference type="SUPFAM" id="SSF50129">
    <property type="entry name" value="GroES-like"/>
    <property type="match status" value="1"/>
</dbReference>
<evidence type="ECO:0000313" key="2">
    <source>
        <dbReference type="EMBL" id="CAA2628673.1"/>
    </source>
</evidence>
<dbReference type="InterPro" id="IPR013154">
    <property type="entry name" value="ADH-like_N"/>
</dbReference>
<evidence type="ECO:0000313" key="3">
    <source>
        <dbReference type="Proteomes" id="UP001189122"/>
    </source>
</evidence>
<dbReference type="EMBL" id="CACRZD030000011">
    <property type="protein sequence ID" value="CAA6667920.1"/>
    <property type="molecule type" value="Genomic_DNA"/>
</dbReference>
<accession>A0A7I8JCR2</accession>
<dbReference type="AlphaFoldDB" id="A0A7I8JCR2"/>
<dbReference type="Gene3D" id="3.90.180.10">
    <property type="entry name" value="Medium-chain alcohol dehydrogenases, catalytic domain"/>
    <property type="match status" value="1"/>
</dbReference>
<dbReference type="Pfam" id="PF08240">
    <property type="entry name" value="ADH_N"/>
    <property type="match status" value="1"/>
</dbReference>
<feature type="domain" description="Enoyl reductase (ER)" evidence="1">
    <location>
        <begin position="19"/>
        <end position="330"/>
    </location>
</feature>
<dbReference type="GO" id="GO:0016491">
    <property type="term" value="F:oxidoreductase activity"/>
    <property type="evidence" value="ECO:0007669"/>
    <property type="project" value="InterPro"/>
</dbReference>
<dbReference type="Pfam" id="PF13602">
    <property type="entry name" value="ADH_zinc_N_2"/>
    <property type="match status" value="1"/>
</dbReference>
<reference evidence="2 3" key="1">
    <citation type="submission" date="2019-12" db="EMBL/GenBank/DDBJ databases">
        <authorList>
            <person name="Scholz U."/>
            <person name="Mascher M."/>
            <person name="Fiebig A."/>
        </authorList>
    </citation>
    <scope>NUCLEOTIDE SEQUENCE</scope>
</reference>
<dbReference type="Proteomes" id="UP001189122">
    <property type="component" value="Unassembled WGS sequence"/>
</dbReference>
<dbReference type="InterPro" id="IPR011032">
    <property type="entry name" value="GroES-like_sf"/>
</dbReference>
<proteinExistence type="predicted"/>
<name>A0A7I8JCR2_SPIIN</name>
<dbReference type="EMBL" id="LR743598">
    <property type="protein sequence ID" value="CAA2628673.1"/>
    <property type="molecule type" value="Genomic_DNA"/>
</dbReference>
<dbReference type="SUPFAM" id="SSF51735">
    <property type="entry name" value="NAD(P)-binding Rossmann-fold domains"/>
    <property type="match status" value="1"/>
</dbReference>
<sequence length="381" mass="40065">MAAPAGKLMHAVQYESYGGGAAALKHVEVPIPSPKKDEVTLKLEASSINPIDWKIQKGLLRPFLPRTFPYVPVTDVAGEVVEVGSNVDSLKAGDKVVSMLYLRRGGGLAEYAVASASMTVKRPAEVSAAEGAGLPIAGLTALQSLKSAGIRFKVGSENGANILVTAASGGVGLYAVQLAKLGNCHVTATCGARNLELVKNLGADEVLDYKTPGGAALESPSGKKYDAVIHCATRIPWSTFERNLAESGKVIDITPNATAFLTAAIKKITFSKKQLVPLLQSANKEELELLVGLVKEGKLKTVVDSRHPLSQAEAAGPRASTATPRGRSLWMCGLSGRVKLLKQALYVNGKELTIRRLSVVDYPVSSPSASALALALTLEFL</sequence>
<dbReference type="Gene3D" id="3.40.50.720">
    <property type="entry name" value="NAD(P)-binding Rossmann-like Domain"/>
    <property type="match status" value="1"/>
</dbReference>
<protein>
    <recommendedName>
        <fullName evidence="1">Enoyl reductase (ER) domain-containing protein</fullName>
    </recommendedName>
</protein>
<evidence type="ECO:0000259" key="1">
    <source>
        <dbReference type="SMART" id="SM00829"/>
    </source>
</evidence>